<dbReference type="Pfam" id="PF01590">
    <property type="entry name" value="GAF"/>
    <property type="match status" value="1"/>
</dbReference>
<keyword evidence="1" id="KW-0378">Hydrolase</keyword>
<dbReference type="Proteomes" id="UP001595765">
    <property type="component" value="Unassembled WGS sequence"/>
</dbReference>
<evidence type="ECO:0000256" key="1">
    <source>
        <dbReference type="ARBA" id="ARBA00022801"/>
    </source>
</evidence>
<dbReference type="Pfam" id="PF08448">
    <property type="entry name" value="PAS_4"/>
    <property type="match status" value="1"/>
</dbReference>
<sequence length="720" mass="77170">MGHPTGRYPGEGTPEPSRTGVAAAVVDSRGTVLGWTRGARDLLGYRAAEVVGRSAACLLMPGRAGADLAEWTARTRMGEAWAGVAELRGRDGKGVALGIEVTPLSGGEGRTDWFVAADVPPEAASRPPGPAPVSAALLDRAPIALAITDRDGRCVWMNAESRRWDAEMRRNRLGHTITEVYPGHEGRAVEAVERGVFETGEPVIEREYRWTPPGEDQERVFSASYFRLDGADGEPLGVCTMATDVSRSRGRQHFLQLSDASKRIGTTLDVLRTAQELADVAVPLMADYVTVDLAESVQLGGEPLERLPSTDARIPVFRRAGMASIHEGTPESLWQIGDVVFVPPKSPFTRPLFSGESHYEPVLDTSPGSWLEQDPDRARVIAATGVHSLIIVPLQARGKVLGEAVFVRTDNPMAFSRDELVLIEELVGRAALSLDNARRFTRERAASIALQQNLLPQHLSGGSAVEVAWRYLPADSHQGVGGDWFDVIPLYDDRVGLVVGDVVGHGISAAAMMGQFRTVVQTLADQDLPPEGLLARLERLVVRLIEGNQGGRGEDSEVGRPSLVMAGTCLYAVYDPATRCCTMASAGHPPPAIVLPDGQVTFPEVPTGPPIGLGQTPYESVTVRLPLGSVIALYTDGLIETRTADLDDGMRRLGEALARPCGSLDRRCAEVIATMTPGAMPQARRNLGVVLPGMMKGQSTHDDIALLLARTRAPNPGEPA</sequence>
<gene>
    <name evidence="3" type="ORF">ACFO3J_35705</name>
</gene>
<dbReference type="SUPFAM" id="SSF55785">
    <property type="entry name" value="PYP-like sensor domain (PAS domain)"/>
    <property type="match status" value="2"/>
</dbReference>
<dbReference type="SUPFAM" id="SSF55781">
    <property type="entry name" value="GAF domain-like"/>
    <property type="match status" value="1"/>
</dbReference>
<dbReference type="RefSeq" id="WP_386438980.1">
    <property type="nucleotide sequence ID" value="NZ_JBHSBB010000053.1"/>
</dbReference>
<feature type="domain" description="PAS" evidence="2">
    <location>
        <begin position="25"/>
        <end position="54"/>
    </location>
</feature>
<dbReference type="PANTHER" id="PTHR43156">
    <property type="entry name" value="STAGE II SPORULATION PROTEIN E-RELATED"/>
    <property type="match status" value="1"/>
</dbReference>
<comment type="caution">
    <text evidence="3">The sequence shown here is derived from an EMBL/GenBank/DDBJ whole genome shotgun (WGS) entry which is preliminary data.</text>
</comment>
<proteinExistence type="predicted"/>
<protein>
    <submittedName>
        <fullName evidence="3">SpoIIE family protein phosphatase</fullName>
    </submittedName>
</protein>
<dbReference type="SMART" id="SM00065">
    <property type="entry name" value="GAF"/>
    <property type="match status" value="1"/>
</dbReference>
<dbReference type="InterPro" id="IPR029016">
    <property type="entry name" value="GAF-like_dom_sf"/>
</dbReference>
<dbReference type="Gene3D" id="3.30.450.20">
    <property type="entry name" value="PAS domain"/>
    <property type="match status" value="2"/>
</dbReference>
<keyword evidence="4" id="KW-1185">Reference proteome</keyword>
<dbReference type="InterPro" id="IPR036457">
    <property type="entry name" value="PPM-type-like_dom_sf"/>
</dbReference>
<dbReference type="InterPro" id="IPR000014">
    <property type="entry name" value="PAS"/>
</dbReference>
<dbReference type="InterPro" id="IPR013767">
    <property type="entry name" value="PAS_fold"/>
</dbReference>
<dbReference type="NCBIfam" id="TIGR00229">
    <property type="entry name" value="sensory_box"/>
    <property type="match status" value="1"/>
</dbReference>
<dbReference type="PANTHER" id="PTHR43156:SF2">
    <property type="entry name" value="STAGE II SPORULATION PROTEIN E"/>
    <property type="match status" value="1"/>
</dbReference>
<accession>A0ABV8I0R9</accession>
<dbReference type="Pfam" id="PF07228">
    <property type="entry name" value="SpoIIE"/>
    <property type="match status" value="1"/>
</dbReference>
<dbReference type="Pfam" id="PF00989">
    <property type="entry name" value="PAS"/>
    <property type="match status" value="1"/>
</dbReference>
<dbReference type="Gene3D" id="3.30.450.40">
    <property type="match status" value="1"/>
</dbReference>
<dbReference type="EMBL" id="JBHSBB010000053">
    <property type="protein sequence ID" value="MFC4036746.1"/>
    <property type="molecule type" value="Genomic_DNA"/>
</dbReference>
<organism evidence="3 4">
    <name type="scientific">Streptomyces polygonati</name>
    <dbReference type="NCBI Taxonomy" id="1617087"/>
    <lineage>
        <taxon>Bacteria</taxon>
        <taxon>Bacillati</taxon>
        <taxon>Actinomycetota</taxon>
        <taxon>Actinomycetes</taxon>
        <taxon>Kitasatosporales</taxon>
        <taxon>Streptomycetaceae</taxon>
        <taxon>Streptomyces</taxon>
    </lineage>
</organism>
<dbReference type="InterPro" id="IPR001932">
    <property type="entry name" value="PPM-type_phosphatase-like_dom"/>
</dbReference>
<name>A0ABV8I0R9_9ACTN</name>
<evidence type="ECO:0000259" key="2">
    <source>
        <dbReference type="PROSITE" id="PS50112"/>
    </source>
</evidence>
<dbReference type="SMART" id="SM00331">
    <property type="entry name" value="PP2C_SIG"/>
    <property type="match status" value="1"/>
</dbReference>
<dbReference type="InterPro" id="IPR013656">
    <property type="entry name" value="PAS_4"/>
</dbReference>
<dbReference type="InterPro" id="IPR003018">
    <property type="entry name" value="GAF"/>
</dbReference>
<dbReference type="Gene3D" id="3.60.40.10">
    <property type="entry name" value="PPM-type phosphatase domain"/>
    <property type="match status" value="1"/>
</dbReference>
<dbReference type="CDD" id="cd00130">
    <property type="entry name" value="PAS"/>
    <property type="match status" value="1"/>
</dbReference>
<dbReference type="InterPro" id="IPR035965">
    <property type="entry name" value="PAS-like_dom_sf"/>
</dbReference>
<evidence type="ECO:0000313" key="4">
    <source>
        <dbReference type="Proteomes" id="UP001595765"/>
    </source>
</evidence>
<evidence type="ECO:0000313" key="3">
    <source>
        <dbReference type="EMBL" id="MFC4036746.1"/>
    </source>
</evidence>
<dbReference type="PROSITE" id="PS50112">
    <property type="entry name" value="PAS"/>
    <property type="match status" value="1"/>
</dbReference>
<reference evidence="4" key="1">
    <citation type="journal article" date="2019" name="Int. J. Syst. Evol. Microbiol.">
        <title>The Global Catalogue of Microorganisms (GCM) 10K type strain sequencing project: providing services to taxonomists for standard genome sequencing and annotation.</title>
        <authorList>
            <consortium name="The Broad Institute Genomics Platform"/>
            <consortium name="The Broad Institute Genome Sequencing Center for Infectious Disease"/>
            <person name="Wu L."/>
            <person name="Ma J."/>
        </authorList>
    </citation>
    <scope>NUCLEOTIDE SEQUENCE [LARGE SCALE GENOMIC DNA]</scope>
    <source>
        <strain evidence="4">CGMCC 4.7237</strain>
    </source>
</reference>
<dbReference type="InterPro" id="IPR052016">
    <property type="entry name" value="Bact_Sigma-Reg"/>
</dbReference>